<evidence type="ECO:0000313" key="2">
    <source>
        <dbReference type="Proteomes" id="UP000034457"/>
    </source>
</evidence>
<protein>
    <recommendedName>
        <fullName evidence="3">DUF711 domain-containing protein</fullName>
    </recommendedName>
</protein>
<dbReference type="AlphaFoldDB" id="A0A0G0EGY1"/>
<reference evidence="1 2" key="1">
    <citation type="journal article" date="2015" name="Nature">
        <title>rRNA introns, odd ribosomes, and small enigmatic genomes across a large radiation of phyla.</title>
        <authorList>
            <person name="Brown C.T."/>
            <person name="Hug L.A."/>
            <person name="Thomas B.C."/>
            <person name="Sharon I."/>
            <person name="Castelle C.J."/>
            <person name="Singh A."/>
            <person name="Wilkins M.J."/>
            <person name="Williams K.H."/>
            <person name="Banfield J.F."/>
        </authorList>
    </citation>
    <scope>NUCLEOTIDE SEQUENCE [LARGE SCALE GENOMIC DNA]</scope>
</reference>
<evidence type="ECO:0008006" key="3">
    <source>
        <dbReference type="Google" id="ProtNLM"/>
    </source>
</evidence>
<accession>A0A0G0EGY1</accession>
<dbReference type="Gene3D" id="3.20.70.20">
    <property type="match status" value="1"/>
</dbReference>
<evidence type="ECO:0000313" key="1">
    <source>
        <dbReference type="EMBL" id="KKP74480.1"/>
    </source>
</evidence>
<dbReference type="Pfam" id="PF05167">
    <property type="entry name" value="DUF711"/>
    <property type="match status" value="1"/>
</dbReference>
<dbReference type="PATRIC" id="fig|1618478.3.peg.85"/>
<sequence>MSNKIIRTICYFQKEPNEEVFQKLDNLEKLFKEKGFEVQTKRLNSPNISKVIELDNIYAAKGYFLSVGSAAKEEVIKLSNSNNIAFNINLTNKPLDLDEVDILFNIIKNNSTKTFNFTYVFNNPVSSPFFPAANYGRDGFSIGLQPTNLAEGCTETKQWLGKMKVTWTEITQLLATNEEFIGIDSSIAPFRAGNSSLVNFIRKLSGTFEKSVTTNIYTQITEFIKKENPKPVGLCGLMFPCLEDFELTDEYEKGNFSIERNIYLSLHSGVGIDTYPIGIDEKPERVLEILKLIQNLSNKFKKSLSARFVSDGKSKIGEKTNFKSKYLKDTIIKPL</sequence>
<gene>
    <name evidence="1" type="ORF">UR68_C0001G0080</name>
</gene>
<dbReference type="PANTHER" id="PTHR37560">
    <property type="entry name" value="UPF0210 PROTEIN SPR0218"/>
    <property type="match status" value="1"/>
</dbReference>
<name>A0A0G0EGY1_9BACT</name>
<comment type="caution">
    <text evidence="1">The sequence shown here is derived from an EMBL/GenBank/DDBJ whole genome shotgun (WGS) entry which is preliminary data.</text>
</comment>
<dbReference type="PANTHER" id="PTHR37560:SF2">
    <property type="entry name" value="DUF711 DOMAIN-CONTAINING PROTEIN"/>
    <property type="match status" value="1"/>
</dbReference>
<dbReference type="STRING" id="1618478.UR68_C0001G0080"/>
<organism evidence="1 2">
    <name type="scientific">Candidatus Roizmanbacteria bacterium GW2011_GWA2_35_19</name>
    <dbReference type="NCBI Taxonomy" id="1618478"/>
    <lineage>
        <taxon>Bacteria</taxon>
        <taxon>Candidatus Roizmaniibacteriota</taxon>
    </lineage>
</organism>
<dbReference type="SUPFAM" id="SSF51998">
    <property type="entry name" value="PFL-like glycyl radical enzymes"/>
    <property type="match status" value="1"/>
</dbReference>
<proteinExistence type="predicted"/>
<dbReference type="Proteomes" id="UP000034457">
    <property type="component" value="Unassembled WGS sequence"/>
</dbReference>
<dbReference type="InterPro" id="IPR007841">
    <property type="entry name" value="UPF0210"/>
</dbReference>
<dbReference type="EMBL" id="LBQC01000001">
    <property type="protein sequence ID" value="KKP74480.1"/>
    <property type="molecule type" value="Genomic_DNA"/>
</dbReference>